<dbReference type="EMBL" id="CM047739">
    <property type="protein sequence ID" value="KAJ0043294.1"/>
    <property type="molecule type" value="Genomic_DNA"/>
</dbReference>
<proteinExistence type="predicted"/>
<dbReference type="Proteomes" id="UP001163603">
    <property type="component" value="Chromosome 4"/>
</dbReference>
<organism evidence="1 2">
    <name type="scientific">Pistacia integerrima</name>
    <dbReference type="NCBI Taxonomy" id="434235"/>
    <lineage>
        <taxon>Eukaryota</taxon>
        <taxon>Viridiplantae</taxon>
        <taxon>Streptophyta</taxon>
        <taxon>Embryophyta</taxon>
        <taxon>Tracheophyta</taxon>
        <taxon>Spermatophyta</taxon>
        <taxon>Magnoliopsida</taxon>
        <taxon>eudicotyledons</taxon>
        <taxon>Gunneridae</taxon>
        <taxon>Pentapetalae</taxon>
        <taxon>rosids</taxon>
        <taxon>malvids</taxon>
        <taxon>Sapindales</taxon>
        <taxon>Anacardiaceae</taxon>
        <taxon>Pistacia</taxon>
    </lineage>
</organism>
<name>A0ACC0YZW2_9ROSI</name>
<accession>A0ACC0YZW2</accession>
<keyword evidence="2" id="KW-1185">Reference proteome</keyword>
<sequence>MPFSTSSTVPPQGQPLCADQLAFTITTLLLPTSPILQESQSPPITFEPFIEPEPHHNHTALTNSSQPPPIHIMVTRAKNQSRNLTFPLILTKLVMLNQPPRLKHSKIQMASSHV</sequence>
<evidence type="ECO:0000313" key="2">
    <source>
        <dbReference type="Proteomes" id="UP001163603"/>
    </source>
</evidence>
<protein>
    <submittedName>
        <fullName evidence="1">Uncharacterized protein</fullName>
    </submittedName>
</protein>
<evidence type="ECO:0000313" key="1">
    <source>
        <dbReference type="EMBL" id="KAJ0043294.1"/>
    </source>
</evidence>
<gene>
    <name evidence="1" type="ORF">Pint_18430</name>
</gene>
<comment type="caution">
    <text evidence="1">The sequence shown here is derived from an EMBL/GenBank/DDBJ whole genome shotgun (WGS) entry which is preliminary data.</text>
</comment>
<reference evidence="2" key="1">
    <citation type="journal article" date="2023" name="G3 (Bethesda)">
        <title>Genome assembly and association tests identify interacting loci associated with vigor, precocity, and sex in interspecific pistachio rootstocks.</title>
        <authorList>
            <person name="Palmer W."/>
            <person name="Jacygrad E."/>
            <person name="Sagayaradj S."/>
            <person name="Cavanaugh K."/>
            <person name="Han R."/>
            <person name="Bertier L."/>
            <person name="Beede B."/>
            <person name="Kafkas S."/>
            <person name="Golino D."/>
            <person name="Preece J."/>
            <person name="Michelmore R."/>
        </authorList>
    </citation>
    <scope>NUCLEOTIDE SEQUENCE [LARGE SCALE GENOMIC DNA]</scope>
</reference>